<evidence type="ECO:0000256" key="1">
    <source>
        <dbReference type="SAM" id="Phobius"/>
    </source>
</evidence>
<dbReference type="AlphaFoldDB" id="A0A9D4QPU9"/>
<keyword evidence="1" id="KW-1133">Transmembrane helix</keyword>
<evidence type="ECO:0000313" key="3">
    <source>
        <dbReference type="Proteomes" id="UP000828390"/>
    </source>
</evidence>
<keyword evidence="3" id="KW-1185">Reference proteome</keyword>
<dbReference type="EMBL" id="JAIWYP010000004">
    <property type="protein sequence ID" value="KAH3838097.1"/>
    <property type="molecule type" value="Genomic_DNA"/>
</dbReference>
<protein>
    <submittedName>
        <fullName evidence="2">Uncharacterized protein</fullName>
    </submittedName>
</protein>
<feature type="transmembrane region" description="Helical" evidence="1">
    <location>
        <begin position="44"/>
        <end position="65"/>
    </location>
</feature>
<evidence type="ECO:0000313" key="2">
    <source>
        <dbReference type="EMBL" id="KAH3838097.1"/>
    </source>
</evidence>
<reference evidence="2" key="1">
    <citation type="journal article" date="2019" name="bioRxiv">
        <title>The Genome of the Zebra Mussel, Dreissena polymorpha: A Resource for Invasive Species Research.</title>
        <authorList>
            <person name="McCartney M.A."/>
            <person name="Auch B."/>
            <person name="Kono T."/>
            <person name="Mallez S."/>
            <person name="Zhang Y."/>
            <person name="Obille A."/>
            <person name="Becker A."/>
            <person name="Abrahante J.E."/>
            <person name="Garbe J."/>
            <person name="Badalamenti J.P."/>
            <person name="Herman A."/>
            <person name="Mangelson H."/>
            <person name="Liachko I."/>
            <person name="Sullivan S."/>
            <person name="Sone E.D."/>
            <person name="Koren S."/>
            <person name="Silverstein K.A.T."/>
            <person name="Beckman K.B."/>
            <person name="Gohl D.M."/>
        </authorList>
    </citation>
    <scope>NUCLEOTIDE SEQUENCE</scope>
    <source>
        <strain evidence="2">Duluth1</strain>
        <tissue evidence="2">Whole animal</tissue>
    </source>
</reference>
<keyword evidence="1" id="KW-0812">Transmembrane</keyword>
<reference evidence="2" key="2">
    <citation type="submission" date="2020-11" db="EMBL/GenBank/DDBJ databases">
        <authorList>
            <person name="McCartney M.A."/>
            <person name="Auch B."/>
            <person name="Kono T."/>
            <person name="Mallez S."/>
            <person name="Becker A."/>
            <person name="Gohl D.M."/>
            <person name="Silverstein K.A.T."/>
            <person name="Koren S."/>
            <person name="Bechman K.B."/>
            <person name="Herman A."/>
            <person name="Abrahante J.E."/>
            <person name="Garbe J."/>
        </authorList>
    </citation>
    <scope>NUCLEOTIDE SEQUENCE</scope>
    <source>
        <strain evidence="2">Duluth1</strain>
        <tissue evidence="2">Whole animal</tissue>
    </source>
</reference>
<organism evidence="2 3">
    <name type="scientific">Dreissena polymorpha</name>
    <name type="common">Zebra mussel</name>
    <name type="synonym">Mytilus polymorpha</name>
    <dbReference type="NCBI Taxonomy" id="45954"/>
    <lineage>
        <taxon>Eukaryota</taxon>
        <taxon>Metazoa</taxon>
        <taxon>Spiralia</taxon>
        <taxon>Lophotrochozoa</taxon>
        <taxon>Mollusca</taxon>
        <taxon>Bivalvia</taxon>
        <taxon>Autobranchia</taxon>
        <taxon>Heteroconchia</taxon>
        <taxon>Euheterodonta</taxon>
        <taxon>Imparidentia</taxon>
        <taxon>Neoheterodontei</taxon>
        <taxon>Myida</taxon>
        <taxon>Dreissenoidea</taxon>
        <taxon>Dreissenidae</taxon>
        <taxon>Dreissena</taxon>
    </lineage>
</organism>
<keyword evidence="1" id="KW-0472">Membrane</keyword>
<name>A0A9D4QPU9_DREPO</name>
<gene>
    <name evidence="2" type="ORF">DPMN_111503</name>
</gene>
<accession>A0A9D4QPU9</accession>
<proteinExistence type="predicted"/>
<sequence length="84" mass="9524">MPRKQQLPSRFCPELVHLCTLIPRTVRLNSLISAATCAVSYMYIVRIIHVPMVGVVVVEIMVFNLKASKKVKLKQQGFTLRLLS</sequence>
<dbReference type="Proteomes" id="UP000828390">
    <property type="component" value="Unassembled WGS sequence"/>
</dbReference>
<comment type="caution">
    <text evidence="2">The sequence shown here is derived from an EMBL/GenBank/DDBJ whole genome shotgun (WGS) entry which is preliminary data.</text>
</comment>